<dbReference type="GO" id="GO:0004001">
    <property type="term" value="F:adenosine kinase activity"/>
    <property type="evidence" value="ECO:0007669"/>
    <property type="project" value="UniProtKB-UniRule"/>
</dbReference>
<dbReference type="GO" id="GO:0006166">
    <property type="term" value="P:purine ribonucleoside salvage"/>
    <property type="evidence" value="ECO:0007669"/>
    <property type="project" value="UniProtKB-KW"/>
</dbReference>
<dbReference type="Gene3D" id="3.40.1190.20">
    <property type="match status" value="1"/>
</dbReference>
<evidence type="ECO:0000256" key="4">
    <source>
        <dbReference type="ARBA" id="ARBA00022679"/>
    </source>
</evidence>
<comment type="caution">
    <text evidence="12">The sequence shown here is derived from an EMBL/GenBank/DDBJ whole genome shotgun (WGS) entry which is preliminary data.</text>
</comment>
<keyword evidence="4 10" id="KW-0808">Transferase</keyword>
<evidence type="ECO:0000256" key="6">
    <source>
        <dbReference type="ARBA" id="ARBA00022741"/>
    </source>
</evidence>
<keyword evidence="13" id="KW-1185">Reference proteome</keyword>
<comment type="function">
    <text evidence="10">ATP dependent phosphorylation of adenosine and other related nucleoside analogs to monophosphate derivatives.</text>
</comment>
<dbReference type="Pfam" id="PF00294">
    <property type="entry name" value="PfkB"/>
    <property type="match status" value="1"/>
</dbReference>
<dbReference type="InterPro" id="IPR002173">
    <property type="entry name" value="Carboh/pur_kinase_PfkB_CS"/>
</dbReference>
<evidence type="ECO:0000256" key="10">
    <source>
        <dbReference type="RuleBase" id="RU368116"/>
    </source>
</evidence>
<evidence type="ECO:0000256" key="7">
    <source>
        <dbReference type="ARBA" id="ARBA00022777"/>
    </source>
</evidence>
<gene>
    <name evidence="12" type="ORF">RN001_013120</name>
</gene>
<reference evidence="13" key="1">
    <citation type="submission" date="2023-01" db="EMBL/GenBank/DDBJ databases">
        <title>Key to firefly adult light organ development and bioluminescence: homeobox transcription factors regulate luciferase expression and transportation to peroxisome.</title>
        <authorList>
            <person name="Fu X."/>
        </authorList>
    </citation>
    <scope>NUCLEOTIDE SEQUENCE [LARGE SCALE GENOMIC DNA]</scope>
</reference>
<comment type="similarity">
    <text evidence="2 10">Belongs to the carbohydrate kinase PfkB family.</text>
</comment>
<dbReference type="EC" id="2.7.1.20" evidence="3 10"/>
<dbReference type="GO" id="GO:0006144">
    <property type="term" value="P:purine nucleobase metabolic process"/>
    <property type="evidence" value="ECO:0007669"/>
    <property type="project" value="TreeGrafter"/>
</dbReference>
<evidence type="ECO:0000256" key="5">
    <source>
        <dbReference type="ARBA" id="ARBA00022726"/>
    </source>
</evidence>
<name>A0AAN7NW16_9COLE</name>
<dbReference type="GO" id="GO:0005829">
    <property type="term" value="C:cytosol"/>
    <property type="evidence" value="ECO:0007669"/>
    <property type="project" value="TreeGrafter"/>
</dbReference>
<comment type="subunit">
    <text evidence="10">Monomer.</text>
</comment>
<dbReference type="Gene3D" id="3.30.1110.10">
    <property type="match status" value="1"/>
</dbReference>
<feature type="domain" description="Carbohydrate kinase PfkB" evidence="11">
    <location>
        <begin position="40"/>
        <end position="337"/>
    </location>
</feature>
<keyword evidence="8 10" id="KW-0067">ATP-binding</keyword>
<dbReference type="InterPro" id="IPR029056">
    <property type="entry name" value="Ribokinase-like"/>
</dbReference>
<dbReference type="PANTHER" id="PTHR45769:SF3">
    <property type="entry name" value="ADENOSINE KINASE"/>
    <property type="match status" value="1"/>
</dbReference>
<keyword evidence="7 10" id="KW-0418">Kinase</keyword>
<evidence type="ECO:0000256" key="9">
    <source>
        <dbReference type="PIRSR" id="PIRSR601805-1"/>
    </source>
</evidence>
<evidence type="ECO:0000256" key="2">
    <source>
        <dbReference type="ARBA" id="ARBA00010688"/>
    </source>
</evidence>
<dbReference type="InterPro" id="IPR001805">
    <property type="entry name" value="Adenokinase"/>
</dbReference>
<dbReference type="EMBL" id="JARPUR010000006">
    <property type="protein sequence ID" value="KAK4873760.1"/>
    <property type="molecule type" value="Genomic_DNA"/>
</dbReference>
<proteinExistence type="inferred from homology"/>
<evidence type="ECO:0000313" key="12">
    <source>
        <dbReference type="EMBL" id="KAK4873760.1"/>
    </source>
</evidence>
<keyword evidence="10" id="KW-0539">Nucleus</keyword>
<feature type="active site" description="Proton acceptor" evidence="9">
    <location>
        <position position="299"/>
    </location>
</feature>
<dbReference type="GO" id="GO:0044209">
    <property type="term" value="P:AMP salvage"/>
    <property type="evidence" value="ECO:0007669"/>
    <property type="project" value="UniProtKB-UniRule"/>
</dbReference>
<comment type="subcellular location">
    <subcellularLocation>
        <location evidence="10">Nucleus</location>
    </subcellularLocation>
</comment>
<dbReference type="PROSITE" id="PS00584">
    <property type="entry name" value="PFKB_KINASES_2"/>
    <property type="match status" value="1"/>
</dbReference>
<evidence type="ECO:0000259" key="11">
    <source>
        <dbReference type="Pfam" id="PF00294"/>
    </source>
</evidence>
<protein>
    <recommendedName>
        <fullName evidence="3 10">Adenosine kinase</fullName>
        <shortName evidence="10">AK</shortName>
        <ecNumber evidence="3 10">2.7.1.20</ecNumber>
    </recommendedName>
    <alternativeName>
        <fullName evidence="10">Adenosine 5'-phosphotransferase</fullName>
    </alternativeName>
</protein>
<evidence type="ECO:0000256" key="3">
    <source>
        <dbReference type="ARBA" id="ARBA00012119"/>
    </source>
</evidence>
<organism evidence="12 13">
    <name type="scientific">Aquatica leii</name>
    <dbReference type="NCBI Taxonomy" id="1421715"/>
    <lineage>
        <taxon>Eukaryota</taxon>
        <taxon>Metazoa</taxon>
        <taxon>Ecdysozoa</taxon>
        <taxon>Arthropoda</taxon>
        <taxon>Hexapoda</taxon>
        <taxon>Insecta</taxon>
        <taxon>Pterygota</taxon>
        <taxon>Neoptera</taxon>
        <taxon>Endopterygota</taxon>
        <taxon>Coleoptera</taxon>
        <taxon>Polyphaga</taxon>
        <taxon>Elateriformia</taxon>
        <taxon>Elateroidea</taxon>
        <taxon>Lampyridae</taxon>
        <taxon>Luciolinae</taxon>
        <taxon>Aquatica</taxon>
    </lineage>
</organism>
<evidence type="ECO:0000256" key="1">
    <source>
        <dbReference type="ARBA" id="ARBA00004801"/>
    </source>
</evidence>
<comment type="pathway">
    <text evidence="1 10">Purine metabolism; AMP biosynthesis via salvage pathway; AMP from adenosine: step 1/1.</text>
</comment>
<comment type="cofactor">
    <cofactor evidence="10">
        <name>Mg(2+)</name>
        <dbReference type="ChEBI" id="CHEBI:18420"/>
    </cofactor>
    <text evidence="10">Binds 3 Mg(2+) ions per subunit.</text>
</comment>
<keyword evidence="10" id="KW-0460">Magnesium</keyword>
<dbReference type="AlphaFoldDB" id="A0AAN7NW16"/>
<sequence>MESKKLRTGMLLGIGNPLLDVSASVEKHLLEKYEMKPNNAILATDLHKPLCDELIYKYHAQFIAGGSVQNTLRVAQWILNEPNVTVFFGSVGEDKYATILEQYARSSGVNVRYQYNKTEPTGTCAVLITDKDRSLCANLSAANHFTIDHIEKPENRNLIENAEFYYISGFFLTVNPDTAIEIAKFALDKCRPYVMNLSAPFISQFYKEPLMELMPYIDILLGNDMEAAAFAKEQDLGVTDLKEIALKICELPKKSDVERMCIITCGPNPVILAHKGKITEYPVINVPEKNVIDTNGAGDAFAGGFLAQLVLGNSIDVCINCGIYTATEVIQRSGCTFEGKAKFIAQ</sequence>
<dbReference type="SUPFAM" id="SSF53613">
    <property type="entry name" value="Ribokinase-like"/>
    <property type="match status" value="1"/>
</dbReference>
<keyword evidence="6 10" id="KW-0547">Nucleotide-binding</keyword>
<dbReference type="PANTHER" id="PTHR45769">
    <property type="entry name" value="ADENOSINE KINASE"/>
    <property type="match status" value="1"/>
</dbReference>
<dbReference type="PRINTS" id="PR00989">
    <property type="entry name" value="ADENOKINASE"/>
</dbReference>
<dbReference type="Proteomes" id="UP001353858">
    <property type="component" value="Unassembled WGS sequence"/>
</dbReference>
<dbReference type="GO" id="GO:0005634">
    <property type="term" value="C:nucleus"/>
    <property type="evidence" value="ECO:0007669"/>
    <property type="project" value="UniProtKB-SubCell"/>
</dbReference>
<dbReference type="GO" id="GO:0005524">
    <property type="term" value="F:ATP binding"/>
    <property type="evidence" value="ECO:0007669"/>
    <property type="project" value="UniProtKB-UniRule"/>
</dbReference>
<dbReference type="InterPro" id="IPR011611">
    <property type="entry name" value="PfkB_dom"/>
</dbReference>
<dbReference type="CDD" id="cd01168">
    <property type="entry name" value="adenosine_kinase"/>
    <property type="match status" value="1"/>
</dbReference>
<dbReference type="FunFam" id="3.40.1190.20:FF:000014">
    <property type="entry name" value="ADO1p Adenosine kinase"/>
    <property type="match status" value="1"/>
</dbReference>
<evidence type="ECO:0000313" key="13">
    <source>
        <dbReference type="Proteomes" id="UP001353858"/>
    </source>
</evidence>
<evidence type="ECO:0000256" key="8">
    <source>
        <dbReference type="ARBA" id="ARBA00022840"/>
    </source>
</evidence>
<keyword evidence="5 10" id="KW-0660">Purine salvage</keyword>
<accession>A0AAN7NW16</accession>
<comment type="catalytic activity">
    <reaction evidence="10">
        <text>adenosine + ATP = AMP + ADP + H(+)</text>
        <dbReference type="Rhea" id="RHEA:20824"/>
        <dbReference type="ChEBI" id="CHEBI:15378"/>
        <dbReference type="ChEBI" id="CHEBI:16335"/>
        <dbReference type="ChEBI" id="CHEBI:30616"/>
        <dbReference type="ChEBI" id="CHEBI:456215"/>
        <dbReference type="ChEBI" id="CHEBI:456216"/>
        <dbReference type="EC" id="2.7.1.20"/>
    </reaction>
</comment>